<dbReference type="EMBL" id="JAFCIX010000479">
    <property type="protein sequence ID" value="KAH6589010.1"/>
    <property type="molecule type" value="Genomic_DNA"/>
</dbReference>
<reference evidence="3 4" key="1">
    <citation type="submission" date="2021-02" db="EMBL/GenBank/DDBJ databases">
        <title>Variation within the Batrachochytrium salamandrivorans European outbreak.</title>
        <authorList>
            <person name="Kelly M."/>
            <person name="Pasmans F."/>
            <person name="Shea T.P."/>
            <person name="Munoz J.F."/>
            <person name="Carranza S."/>
            <person name="Cuomo C.A."/>
            <person name="Martel A."/>
        </authorList>
    </citation>
    <scope>NUCLEOTIDE SEQUENCE [LARGE SCALE GENOMIC DNA]</scope>
    <source>
        <strain evidence="3 4">AMFP18/2</strain>
    </source>
</reference>
<feature type="transmembrane region" description="Helical" evidence="2">
    <location>
        <begin position="69"/>
        <end position="91"/>
    </location>
</feature>
<evidence type="ECO:0000256" key="1">
    <source>
        <dbReference type="SAM" id="MobiDB-lite"/>
    </source>
</evidence>
<organism evidence="3 4">
    <name type="scientific">Batrachochytrium salamandrivorans</name>
    <dbReference type="NCBI Taxonomy" id="1357716"/>
    <lineage>
        <taxon>Eukaryota</taxon>
        <taxon>Fungi</taxon>
        <taxon>Fungi incertae sedis</taxon>
        <taxon>Chytridiomycota</taxon>
        <taxon>Chytridiomycota incertae sedis</taxon>
        <taxon>Chytridiomycetes</taxon>
        <taxon>Rhizophydiales</taxon>
        <taxon>Rhizophydiales incertae sedis</taxon>
        <taxon>Batrachochytrium</taxon>
    </lineage>
</organism>
<feature type="transmembrane region" description="Helical" evidence="2">
    <location>
        <begin position="178"/>
        <end position="204"/>
    </location>
</feature>
<protein>
    <submittedName>
        <fullName evidence="3">Uncharacterized protein</fullName>
    </submittedName>
</protein>
<feature type="transmembrane region" description="Helical" evidence="2">
    <location>
        <begin position="40"/>
        <end position="57"/>
    </location>
</feature>
<keyword evidence="2" id="KW-0812">Transmembrane</keyword>
<name>A0ABQ8EZB4_9FUNG</name>
<gene>
    <name evidence="3" type="ORF">BASA50_010326</name>
</gene>
<feature type="transmembrane region" description="Helical" evidence="2">
    <location>
        <begin position="139"/>
        <end position="157"/>
    </location>
</feature>
<evidence type="ECO:0000313" key="3">
    <source>
        <dbReference type="EMBL" id="KAH6589010.1"/>
    </source>
</evidence>
<proteinExistence type="predicted"/>
<keyword evidence="2" id="KW-0472">Membrane</keyword>
<evidence type="ECO:0000313" key="4">
    <source>
        <dbReference type="Proteomes" id="UP001648503"/>
    </source>
</evidence>
<comment type="caution">
    <text evidence="3">The sequence shown here is derived from an EMBL/GenBank/DDBJ whole genome shotgun (WGS) entry which is preliminary data.</text>
</comment>
<keyword evidence="4" id="KW-1185">Reference proteome</keyword>
<accession>A0ABQ8EZB4</accession>
<dbReference type="Proteomes" id="UP001648503">
    <property type="component" value="Unassembled WGS sequence"/>
</dbReference>
<feature type="transmembrane region" description="Helical" evidence="2">
    <location>
        <begin position="232"/>
        <end position="250"/>
    </location>
</feature>
<evidence type="ECO:0000256" key="2">
    <source>
        <dbReference type="SAM" id="Phobius"/>
    </source>
</evidence>
<feature type="region of interest" description="Disordered" evidence="1">
    <location>
        <begin position="272"/>
        <end position="329"/>
    </location>
</feature>
<sequence>MFSLVPYSIQAVQWSLDTWPKLLSVVPDPFHPQLLALSENSHSVLVILLILLSLRLCGRPMKFVHWSMIYVAGLLFGLVTFGSVLFANAMLKNQEINHIASNRTGDYQPLLPLDLTSHYDYRNVTRLMLSNGSLGRDNYLMFLLIDTFNIINFLWLHRSLLRLTYKDDVDMPSFMVDMLYRLPAVYAGLDLFENVAAASFIGWFEYDALHSLPYVLSPPFILQTANATRIKWGVLYILVALEFAGSVKYLSERRWKIDYELEQKAERLRAGIPEPEVVARDEGADSENEDTPYVPEPTATYSSGAEEDDEEEVLIQKNSTPSKKPSKRS</sequence>
<keyword evidence="2" id="KW-1133">Transmembrane helix</keyword>